<gene>
    <name evidence="2" type="ORF">ERS852560_00445</name>
</gene>
<keyword evidence="1" id="KW-1133">Transmembrane helix</keyword>
<feature type="transmembrane region" description="Helical" evidence="1">
    <location>
        <begin position="124"/>
        <end position="145"/>
    </location>
</feature>
<keyword evidence="1" id="KW-0472">Membrane</keyword>
<organism evidence="2 3">
    <name type="scientific">Parabacteroides distasonis</name>
    <dbReference type="NCBI Taxonomy" id="823"/>
    <lineage>
        <taxon>Bacteria</taxon>
        <taxon>Pseudomonadati</taxon>
        <taxon>Bacteroidota</taxon>
        <taxon>Bacteroidia</taxon>
        <taxon>Bacteroidales</taxon>
        <taxon>Tannerellaceae</taxon>
        <taxon>Parabacteroides</taxon>
    </lineage>
</organism>
<reference evidence="2 3" key="1">
    <citation type="submission" date="2015-09" db="EMBL/GenBank/DDBJ databases">
        <authorList>
            <consortium name="Pathogen Informatics"/>
        </authorList>
    </citation>
    <scope>NUCLEOTIDE SEQUENCE [LARGE SCALE GENOMIC DNA]</scope>
    <source>
        <strain evidence="2 3">2789STDY5834948</strain>
    </source>
</reference>
<dbReference type="RefSeq" id="WP_227225853.1">
    <property type="nucleotide sequence ID" value="NZ_CAJSZN010000002.1"/>
</dbReference>
<protein>
    <recommendedName>
        <fullName evidence="4">Transmembrane protein</fullName>
    </recommendedName>
</protein>
<accession>A0A174PS32</accession>
<evidence type="ECO:0000256" key="1">
    <source>
        <dbReference type="SAM" id="Phobius"/>
    </source>
</evidence>
<keyword evidence="1" id="KW-0812">Transmembrane</keyword>
<feature type="transmembrane region" description="Helical" evidence="1">
    <location>
        <begin position="78"/>
        <end position="97"/>
    </location>
</feature>
<feature type="transmembrane region" description="Helical" evidence="1">
    <location>
        <begin position="50"/>
        <end position="71"/>
    </location>
</feature>
<sequence length="157" mass="18223">MDKLFSADPLVTIVRNMRIIKIILYYLLLASSLYAGTGIISPLYGTGWHFSLASMYWAVFSVLFVGSDLWLHHKISRLIALSILALTYLMSFEYYLFCDEYRFVVHQGSNEKIFLADIGKFHEYWFYQGLLVAYLLLAIVFSHLLTEKKLLMKQDNG</sequence>
<dbReference type="Proteomes" id="UP000095332">
    <property type="component" value="Unassembled WGS sequence"/>
</dbReference>
<evidence type="ECO:0000313" key="2">
    <source>
        <dbReference type="EMBL" id="CUP62436.1"/>
    </source>
</evidence>
<dbReference type="EMBL" id="CZBM01000001">
    <property type="protein sequence ID" value="CUP62436.1"/>
    <property type="molecule type" value="Genomic_DNA"/>
</dbReference>
<evidence type="ECO:0000313" key="3">
    <source>
        <dbReference type="Proteomes" id="UP000095332"/>
    </source>
</evidence>
<proteinExistence type="predicted"/>
<name>A0A174PS32_PARDI</name>
<evidence type="ECO:0008006" key="4">
    <source>
        <dbReference type="Google" id="ProtNLM"/>
    </source>
</evidence>
<feature type="transmembrane region" description="Helical" evidence="1">
    <location>
        <begin position="23"/>
        <end position="44"/>
    </location>
</feature>
<dbReference type="AlphaFoldDB" id="A0A174PS32"/>